<dbReference type="Pfam" id="PF12580">
    <property type="entry name" value="TPPII"/>
    <property type="match status" value="1"/>
</dbReference>
<comment type="caution">
    <text evidence="12">Lacks conserved residue(s) required for the propagation of feature annotation.</text>
</comment>
<dbReference type="GO" id="GO:0006508">
    <property type="term" value="P:proteolysis"/>
    <property type="evidence" value="ECO:0007669"/>
    <property type="project" value="UniProtKB-KW"/>
</dbReference>
<feature type="region of interest" description="Disordered" evidence="13">
    <location>
        <begin position="1084"/>
        <end position="1110"/>
    </location>
</feature>
<dbReference type="InterPro" id="IPR048384">
    <property type="entry name" value="TPPII_GBD"/>
</dbReference>
<dbReference type="InterPro" id="IPR023828">
    <property type="entry name" value="Peptidase_S8_Ser-AS"/>
</dbReference>
<dbReference type="Gene3D" id="3.40.50.200">
    <property type="entry name" value="Peptidase S8/S53 domain"/>
    <property type="match status" value="1"/>
</dbReference>
<dbReference type="FunFam" id="3.40.50.200:FF:000013">
    <property type="entry name" value="Tripeptidyl-peptidase 2 homolog"/>
    <property type="match status" value="1"/>
</dbReference>
<evidence type="ECO:0000259" key="14">
    <source>
        <dbReference type="Pfam" id="PF00082"/>
    </source>
</evidence>
<dbReference type="InterPro" id="IPR046940">
    <property type="entry name" value="TPPII_Ig-like_sf"/>
</dbReference>
<keyword evidence="8" id="KW-0720">Serine protease</keyword>
<comment type="catalytic activity">
    <reaction evidence="9">
        <text>Hydrolysis of proteins with broad specificity for peptide bonds, and a preference for a large uncharged residue in P1. Hydrolyzes peptide amides.</text>
        <dbReference type="EC" id="3.4.21.62"/>
    </reaction>
</comment>
<keyword evidence="7" id="KW-0378">Hydrolase</keyword>
<gene>
    <name evidence="19" type="ORF">RMAR1173_LOCUS3146</name>
</gene>
<dbReference type="InterPro" id="IPR022232">
    <property type="entry name" value="TPPII_C_art"/>
</dbReference>
<name>A0A7S2RCW9_9STRA</name>
<dbReference type="PANTHER" id="PTHR43806">
    <property type="entry name" value="PEPTIDASE S8"/>
    <property type="match status" value="1"/>
</dbReference>
<feature type="domain" description="Tripeptidyl-peptidase II galactose-binding" evidence="18">
    <location>
        <begin position="579"/>
        <end position="674"/>
    </location>
</feature>
<keyword evidence="6" id="KW-0645">Protease</keyword>
<feature type="domain" description="Peptidase S8/S53" evidence="14">
    <location>
        <begin position="179"/>
        <end position="414"/>
    </location>
</feature>
<evidence type="ECO:0000256" key="1">
    <source>
        <dbReference type="ARBA" id="ARBA00001910"/>
    </source>
</evidence>
<accession>A0A7S2RCW9</accession>
<dbReference type="InterPro" id="IPR036852">
    <property type="entry name" value="Peptidase_S8/S53_dom_sf"/>
</dbReference>
<evidence type="ECO:0000256" key="13">
    <source>
        <dbReference type="SAM" id="MobiDB-lite"/>
    </source>
</evidence>
<evidence type="ECO:0000256" key="9">
    <source>
        <dbReference type="ARBA" id="ARBA00023529"/>
    </source>
</evidence>
<keyword evidence="5" id="KW-0031">Aminopeptidase</keyword>
<dbReference type="PROSITE" id="PS51892">
    <property type="entry name" value="SUBTILASE"/>
    <property type="match status" value="1"/>
</dbReference>
<dbReference type="GO" id="GO:0005829">
    <property type="term" value="C:cytosol"/>
    <property type="evidence" value="ECO:0007669"/>
    <property type="project" value="TreeGrafter"/>
</dbReference>
<dbReference type="EC" id="3.4.21.62" evidence="10"/>
<dbReference type="EC" id="3.4.14.10" evidence="3"/>
<evidence type="ECO:0000256" key="11">
    <source>
        <dbReference type="ARBA" id="ARBA00032232"/>
    </source>
</evidence>
<feature type="domain" description="Tripeptidyl-peptidase II first Ig-like" evidence="17">
    <location>
        <begin position="450"/>
        <end position="563"/>
    </location>
</feature>
<dbReference type="GO" id="GO:0004177">
    <property type="term" value="F:aminopeptidase activity"/>
    <property type="evidence" value="ECO:0007669"/>
    <property type="project" value="UniProtKB-KW"/>
</dbReference>
<dbReference type="GO" id="GO:0008240">
    <property type="term" value="F:tripeptidyl-peptidase activity"/>
    <property type="evidence" value="ECO:0007669"/>
    <property type="project" value="UniProtKB-EC"/>
</dbReference>
<dbReference type="InterPro" id="IPR022229">
    <property type="entry name" value="TPPII_Ig-like-2"/>
</dbReference>
<organism evidence="19">
    <name type="scientific">Rhizochromulina marina</name>
    <dbReference type="NCBI Taxonomy" id="1034831"/>
    <lineage>
        <taxon>Eukaryota</taxon>
        <taxon>Sar</taxon>
        <taxon>Stramenopiles</taxon>
        <taxon>Ochrophyta</taxon>
        <taxon>Dictyochophyceae</taxon>
        <taxon>Rhizochromulinales</taxon>
        <taxon>Rhizochromulina</taxon>
    </lineage>
</organism>
<dbReference type="InterPro" id="IPR046939">
    <property type="entry name" value="TPPII_C_sf"/>
</dbReference>
<comment type="similarity">
    <text evidence="2 12">Belongs to the peptidase S8 family.</text>
</comment>
<dbReference type="Pfam" id="PF21316">
    <property type="entry name" value="TPPII_GBD"/>
    <property type="match status" value="1"/>
</dbReference>
<evidence type="ECO:0000256" key="10">
    <source>
        <dbReference type="ARBA" id="ARBA00023619"/>
    </source>
</evidence>
<evidence type="ECO:0000259" key="16">
    <source>
        <dbReference type="Pfam" id="PF12583"/>
    </source>
</evidence>
<dbReference type="InterPro" id="IPR022398">
    <property type="entry name" value="Peptidase_S8_His-AS"/>
</dbReference>
<dbReference type="PROSITE" id="PS00137">
    <property type="entry name" value="SUBTILASE_HIS"/>
    <property type="match status" value="1"/>
</dbReference>
<dbReference type="EMBL" id="HBHJ01004817">
    <property type="protein sequence ID" value="CAD9667237.1"/>
    <property type="molecule type" value="Transcribed_RNA"/>
</dbReference>
<evidence type="ECO:0000256" key="2">
    <source>
        <dbReference type="ARBA" id="ARBA00011073"/>
    </source>
</evidence>
<dbReference type="InterPro" id="IPR015500">
    <property type="entry name" value="Peptidase_S8_subtilisin-rel"/>
</dbReference>
<dbReference type="Gene3D" id="2.60.40.3170">
    <property type="match status" value="1"/>
</dbReference>
<dbReference type="Pfam" id="PF00082">
    <property type="entry name" value="Peptidase_S8"/>
    <property type="match status" value="1"/>
</dbReference>
<evidence type="ECO:0000256" key="8">
    <source>
        <dbReference type="ARBA" id="ARBA00022825"/>
    </source>
</evidence>
<dbReference type="PROSITE" id="PS00138">
    <property type="entry name" value="SUBTILASE_SER"/>
    <property type="match status" value="1"/>
</dbReference>
<dbReference type="Gene3D" id="1.25.40.710">
    <property type="match status" value="1"/>
</dbReference>
<evidence type="ECO:0000256" key="3">
    <source>
        <dbReference type="ARBA" id="ARBA00012462"/>
    </source>
</evidence>
<comment type="catalytic activity">
    <reaction evidence="1">
        <text>Release of an N-terminal tripeptide from a polypeptide.</text>
        <dbReference type="EC" id="3.4.14.10"/>
    </reaction>
</comment>
<dbReference type="GO" id="GO:0004252">
    <property type="term" value="F:serine-type endopeptidase activity"/>
    <property type="evidence" value="ECO:0007669"/>
    <property type="project" value="UniProtKB-EC"/>
</dbReference>
<evidence type="ECO:0000256" key="5">
    <source>
        <dbReference type="ARBA" id="ARBA00022438"/>
    </source>
</evidence>
<dbReference type="Gene3D" id="2.20.25.690">
    <property type="match status" value="1"/>
</dbReference>
<dbReference type="InterPro" id="IPR000209">
    <property type="entry name" value="Peptidase_S8/S53_dom"/>
</dbReference>
<dbReference type="InterPro" id="IPR050131">
    <property type="entry name" value="Peptidase_S8_subtilisin-like"/>
</dbReference>
<dbReference type="InterPro" id="IPR048383">
    <property type="entry name" value="TPPII_Ig-like-1"/>
</dbReference>
<evidence type="ECO:0000259" key="15">
    <source>
        <dbReference type="Pfam" id="PF12580"/>
    </source>
</evidence>
<evidence type="ECO:0000256" key="7">
    <source>
        <dbReference type="ARBA" id="ARBA00022801"/>
    </source>
</evidence>
<dbReference type="Pfam" id="PF21223">
    <property type="entry name" value="TPPII_Ig-like-1"/>
    <property type="match status" value="1"/>
</dbReference>
<evidence type="ECO:0000256" key="12">
    <source>
        <dbReference type="PROSITE-ProRule" id="PRU01240"/>
    </source>
</evidence>
<evidence type="ECO:0000256" key="4">
    <source>
        <dbReference type="ARBA" id="ARBA00020244"/>
    </source>
</evidence>
<dbReference type="SUPFAM" id="SSF52743">
    <property type="entry name" value="Subtilisin-like"/>
    <property type="match status" value="1"/>
</dbReference>
<dbReference type="Pfam" id="PF12583">
    <property type="entry name" value="TPPII_C"/>
    <property type="match status" value="1"/>
</dbReference>
<evidence type="ECO:0000259" key="18">
    <source>
        <dbReference type="Pfam" id="PF21316"/>
    </source>
</evidence>
<evidence type="ECO:0000259" key="17">
    <source>
        <dbReference type="Pfam" id="PF21223"/>
    </source>
</evidence>
<feature type="domain" description="Tripeptidyl peptidase II C-terminal" evidence="16">
    <location>
        <begin position="942"/>
        <end position="1014"/>
    </location>
</feature>
<proteinExistence type="inferred from homology"/>
<protein>
    <recommendedName>
        <fullName evidence="4">Tripeptidyl-peptidase 2</fullName>
        <ecNumber evidence="3">3.4.14.10</ecNumber>
        <ecNumber evidence="10">3.4.21.62</ecNumber>
    </recommendedName>
    <alternativeName>
        <fullName evidence="11">Tripeptidyl aminopeptidase</fullName>
    </alternativeName>
</protein>
<evidence type="ECO:0000313" key="19">
    <source>
        <dbReference type="EMBL" id="CAD9667237.1"/>
    </source>
</evidence>
<dbReference type="AlphaFoldDB" id="A0A7S2RCW9"/>
<reference evidence="19" key="1">
    <citation type="submission" date="2021-01" db="EMBL/GenBank/DDBJ databases">
        <authorList>
            <person name="Corre E."/>
            <person name="Pelletier E."/>
            <person name="Niang G."/>
            <person name="Scheremetjew M."/>
            <person name="Finn R."/>
            <person name="Kale V."/>
            <person name="Holt S."/>
            <person name="Cochrane G."/>
            <person name="Meng A."/>
            <person name="Brown T."/>
            <person name="Cohen L."/>
        </authorList>
    </citation>
    <scope>NUCLEOTIDE SEQUENCE</scope>
    <source>
        <strain evidence="19">CCMP1243</strain>
    </source>
</reference>
<evidence type="ECO:0000256" key="6">
    <source>
        <dbReference type="ARBA" id="ARBA00022670"/>
    </source>
</evidence>
<dbReference type="PRINTS" id="PR00723">
    <property type="entry name" value="SUBTILISIN"/>
</dbReference>
<sequence>MSAAEAKEEGRVLEGKSGRLLRIPAEWKNPSGKWQVGLKRGYELFPRTLVNRVKAERKKDWILQQHTCEAALKQREAALKAAKAPEDQVKDVEACLEVLSQHGKDVDSVDPGPVFDAVAWHDGEEWVAAISSDPDGDLSKAVAMRSYRVAREFSTFSEVDSMNYCFNVCDDGAVLTICADAGAHGTHVAGIVSAYHPDKPEACGVAPGAQIVSLKIGDTRLGSMETGPGLQRALIEAVKHKVDVINMSYGEANLHPDKGRFVRLAEEVVKKHGIVFLCSAGNNGPALTTVGAPGGTSSSLIGVAAYVTPRMMDVQYSIVESSLQSPYGYTDGITYTWSSVGPTSDGDTGVNITSPGGAITSVPNWTLQKSQLMNGTSMSSPNAAGCFALLISALKQSSMPYTVHRLRRAVENSCQPIQGVHALSQGRGLVQVDDAFTYCQEHAADAFEDVEFKVSVGQNKRGVYLRQLEETSAVSSHSVSVKPVFLEHAKNAEKHQFELQLQLESSANWLTCPAHLVLMHGGRGFSLVVDPMDLPPGLHFAKVSVFPAGATGAPLFEVPVTVVKPLAVASPTVELACKCSPGAVLRHFLTPPAGATWVDFTVTDQRSGELKSADTAPHLYVLHCLQLLPKTPYRDQELHKYLYLAPGQKKHFSMPLQPYLTLEATLAQYWSSQGSSSVSLTVDFRGVEVLPGRLALASGGGPARLMLRAGLRDEEVQPRAKLTSWRRPLLPATSSVEPLGARDVLPSGKQLYQLVLQYSMAVETACEVTPRAPLLNGVLYEAEFDSQMVQVFDAKKKFIGCADAWPSAVKLPAKGTYTFRLQVRHEDTACLEKLRKMVLWAERALKDAAQVQLPVFSDEPAVVAPGASALGERRLVAGGGGLAAVVAEPAFDKLPKGVAVGDVFEGSLHCVKKSQDLERPKGWPLTYTVSAVPLAEEAQSKSSEDAEKSPKDKLAEELRDLKMRHLSTLSGQGKDDEWEQLFIELAVEFPSYLPLKAAKLHHLDKETSRTGHLPSIVQAADDVITSIDATALAAHFGLKLVQDDKSMTEARKQYTEDRGMLVDALARKARAKADLEACSVLPPTEALDLTPPEGPATGAAAEAEAKEAGASDGDFEATMRLLQQWEDVTEPSKADCYARIHAAWLVKQKKLGAVLKYLRQAVPETKDGDLEKHMYKLRGKVQEALGWSHISEHDQIWSAINRPEGFSLF</sequence>
<feature type="domain" description="Tripeptidyl peptidase II second Ig-like" evidence="15">
    <location>
        <begin position="711"/>
        <end position="898"/>
    </location>
</feature>
<dbReference type="PANTHER" id="PTHR43806:SF14">
    <property type="entry name" value="TRIPEPTIDYL-PEPTIDASE 2"/>
    <property type="match status" value="1"/>
</dbReference>